<dbReference type="OrthoDB" id="9775929at2"/>
<dbReference type="InterPro" id="IPR048466">
    <property type="entry name" value="DNA_pol3_delta-like_C"/>
</dbReference>
<organism evidence="11 12">
    <name type="scientific">Desulforamulus hydrothermalis Lam5 = DSM 18033</name>
    <dbReference type="NCBI Taxonomy" id="1121428"/>
    <lineage>
        <taxon>Bacteria</taxon>
        <taxon>Bacillati</taxon>
        <taxon>Bacillota</taxon>
        <taxon>Clostridia</taxon>
        <taxon>Eubacteriales</taxon>
        <taxon>Peptococcaceae</taxon>
        <taxon>Desulforamulus</taxon>
    </lineage>
</organism>
<dbReference type="eggNOG" id="COG1466">
    <property type="taxonomic scope" value="Bacteria"/>
</dbReference>
<evidence type="ECO:0000256" key="4">
    <source>
        <dbReference type="ARBA" id="ARBA00022695"/>
    </source>
</evidence>
<dbReference type="InterPro" id="IPR005790">
    <property type="entry name" value="DNA_polIII_delta"/>
</dbReference>
<dbReference type="GO" id="GO:0003677">
    <property type="term" value="F:DNA binding"/>
    <property type="evidence" value="ECO:0007669"/>
    <property type="project" value="InterPro"/>
</dbReference>
<comment type="similarity">
    <text evidence="7">Belongs to the DNA polymerase HolA subunit family.</text>
</comment>
<keyword evidence="12" id="KW-1185">Reference proteome</keyword>
<evidence type="ECO:0000259" key="10">
    <source>
        <dbReference type="Pfam" id="PF21694"/>
    </source>
</evidence>
<sequence length="350" mass="38573">MEYYQSLLNSLARGQVYPVYLLYGPEEYLQEMAVEKFKEVLLPQAADFNLDLVDGETTGPAAVAALAENLPFLAERRLIIVKNTPWFAARGKAKDTGARETADSKADSQEVSLLNYLNHPSSASCLVFLSREPADRRKKLYKALTAVGQAIEFKALKPAETVSWVTQKLKAANKKIDPAAARYLVEANGKSGLKNLSNEIAKLLAYLGERDTVTFQDVSQLVVPSLEQNIFAVVDDAVAGRTSRALAGIRELLAVKEQPPKILAMLARQIRLALQAAALIQEGCPEREVAGKLGLQDFVVKKALQQARQSGLRKLQWALEQLAEIDADIKSGRQEFLPAIENTLIKLRLM</sequence>
<evidence type="ECO:0000259" key="9">
    <source>
        <dbReference type="Pfam" id="PF06144"/>
    </source>
</evidence>
<accession>K8DYP5</accession>
<dbReference type="Proteomes" id="UP000009315">
    <property type="component" value="Unassembled WGS sequence"/>
</dbReference>
<dbReference type="EC" id="2.7.7.7" evidence="1"/>
<dbReference type="PANTHER" id="PTHR34388">
    <property type="entry name" value="DNA POLYMERASE III SUBUNIT DELTA"/>
    <property type="match status" value="1"/>
</dbReference>
<dbReference type="Gene3D" id="1.10.8.60">
    <property type="match status" value="1"/>
</dbReference>
<dbReference type="InterPro" id="IPR010372">
    <property type="entry name" value="DNA_pol3_delta_N"/>
</dbReference>
<dbReference type="PANTHER" id="PTHR34388:SF1">
    <property type="entry name" value="DNA POLYMERASE III SUBUNIT DELTA"/>
    <property type="match status" value="1"/>
</dbReference>
<keyword evidence="6" id="KW-0239">DNA-directed DNA polymerase</keyword>
<evidence type="ECO:0000256" key="6">
    <source>
        <dbReference type="ARBA" id="ARBA00022932"/>
    </source>
</evidence>
<evidence type="ECO:0000313" key="11">
    <source>
        <dbReference type="EMBL" id="CCO07895.1"/>
    </source>
</evidence>
<dbReference type="GO" id="GO:0003887">
    <property type="term" value="F:DNA-directed DNA polymerase activity"/>
    <property type="evidence" value="ECO:0007669"/>
    <property type="project" value="UniProtKB-KW"/>
</dbReference>
<dbReference type="EMBL" id="CAOS01000008">
    <property type="protein sequence ID" value="CCO07895.1"/>
    <property type="molecule type" value="Genomic_DNA"/>
</dbReference>
<dbReference type="Pfam" id="PF06144">
    <property type="entry name" value="DNA_pol3_delta"/>
    <property type="match status" value="1"/>
</dbReference>
<evidence type="ECO:0000256" key="1">
    <source>
        <dbReference type="ARBA" id="ARBA00012417"/>
    </source>
</evidence>
<keyword evidence="5" id="KW-0235">DNA replication</keyword>
<protein>
    <recommendedName>
        <fullName evidence="2">DNA polymerase III subunit delta</fullName>
        <ecNumber evidence="1">2.7.7.7</ecNumber>
    </recommendedName>
</protein>
<proteinExistence type="inferred from homology"/>
<evidence type="ECO:0000256" key="2">
    <source>
        <dbReference type="ARBA" id="ARBA00017703"/>
    </source>
</evidence>
<dbReference type="AlphaFoldDB" id="K8DYP5"/>
<gene>
    <name evidence="11" type="ORF">DESHY_160019</name>
</gene>
<reference evidence="11 12" key="1">
    <citation type="journal article" date="2013" name="Genome Announc.">
        <title>Genome Sequence of the Sulfate-Reducing Bacterium Desulfotomaculum hydrothermale Lam5(T).</title>
        <authorList>
            <person name="Amin O."/>
            <person name="Fardeau M.L."/>
            <person name="Valette O."/>
            <person name="Hirschler-Rea A."/>
            <person name="Barbe V."/>
            <person name="Medigue C."/>
            <person name="Vacherie B."/>
            <person name="Ollivier B."/>
            <person name="Bertin P.N."/>
            <person name="Dolla A."/>
        </authorList>
    </citation>
    <scope>NUCLEOTIDE SEQUENCE [LARGE SCALE GENOMIC DNA]</scope>
    <source>
        <strain evidence="12">Lam5 / DSM 18033</strain>
    </source>
</reference>
<feature type="domain" description="DNA polymerase III delta subunit-like C-terminal" evidence="10">
    <location>
        <begin position="227"/>
        <end position="347"/>
    </location>
</feature>
<dbReference type="SUPFAM" id="SSF48019">
    <property type="entry name" value="post-AAA+ oligomerization domain-like"/>
    <property type="match status" value="1"/>
</dbReference>
<dbReference type="GO" id="GO:0009360">
    <property type="term" value="C:DNA polymerase III complex"/>
    <property type="evidence" value="ECO:0007669"/>
    <property type="project" value="InterPro"/>
</dbReference>
<evidence type="ECO:0000256" key="7">
    <source>
        <dbReference type="ARBA" id="ARBA00034754"/>
    </source>
</evidence>
<comment type="caution">
    <text evidence="11">The sequence shown here is derived from an EMBL/GenBank/DDBJ whole genome shotgun (WGS) entry which is preliminary data.</text>
</comment>
<keyword evidence="3" id="KW-0808">Transferase</keyword>
<feature type="domain" description="DNA polymerase III delta N-terminal" evidence="9">
    <location>
        <begin position="20"/>
        <end position="147"/>
    </location>
</feature>
<dbReference type="SUPFAM" id="SSF52540">
    <property type="entry name" value="P-loop containing nucleoside triphosphate hydrolases"/>
    <property type="match status" value="1"/>
</dbReference>
<keyword evidence="4" id="KW-0548">Nucleotidyltransferase</keyword>
<evidence type="ECO:0000256" key="8">
    <source>
        <dbReference type="ARBA" id="ARBA00049244"/>
    </source>
</evidence>
<dbReference type="STRING" id="1121428.DESHY_160019"/>
<dbReference type="Gene3D" id="1.20.272.10">
    <property type="match status" value="1"/>
</dbReference>
<dbReference type="GO" id="GO:0006261">
    <property type="term" value="P:DNA-templated DNA replication"/>
    <property type="evidence" value="ECO:0007669"/>
    <property type="project" value="TreeGrafter"/>
</dbReference>
<dbReference type="InterPro" id="IPR027417">
    <property type="entry name" value="P-loop_NTPase"/>
</dbReference>
<dbReference type="RefSeq" id="WP_008411003.1">
    <property type="nucleotide sequence ID" value="NZ_CAOS01000008.1"/>
</dbReference>
<dbReference type="Pfam" id="PF21694">
    <property type="entry name" value="DNA_pol3_delta_C"/>
    <property type="match status" value="1"/>
</dbReference>
<name>K8DYP5_9FIRM</name>
<evidence type="ECO:0000313" key="12">
    <source>
        <dbReference type="Proteomes" id="UP000009315"/>
    </source>
</evidence>
<dbReference type="Gene3D" id="3.40.50.300">
    <property type="entry name" value="P-loop containing nucleotide triphosphate hydrolases"/>
    <property type="match status" value="1"/>
</dbReference>
<evidence type="ECO:0000256" key="5">
    <source>
        <dbReference type="ARBA" id="ARBA00022705"/>
    </source>
</evidence>
<evidence type="ECO:0000256" key="3">
    <source>
        <dbReference type="ARBA" id="ARBA00022679"/>
    </source>
</evidence>
<dbReference type="NCBIfam" id="TIGR01128">
    <property type="entry name" value="holA"/>
    <property type="match status" value="1"/>
</dbReference>
<dbReference type="InterPro" id="IPR008921">
    <property type="entry name" value="DNA_pol3_clamp-load_cplx_C"/>
</dbReference>
<comment type="catalytic activity">
    <reaction evidence="8">
        <text>DNA(n) + a 2'-deoxyribonucleoside 5'-triphosphate = DNA(n+1) + diphosphate</text>
        <dbReference type="Rhea" id="RHEA:22508"/>
        <dbReference type="Rhea" id="RHEA-COMP:17339"/>
        <dbReference type="Rhea" id="RHEA-COMP:17340"/>
        <dbReference type="ChEBI" id="CHEBI:33019"/>
        <dbReference type="ChEBI" id="CHEBI:61560"/>
        <dbReference type="ChEBI" id="CHEBI:173112"/>
        <dbReference type="EC" id="2.7.7.7"/>
    </reaction>
</comment>